<dbReference type="InterPro" id="IPR054734">
    <property type="entry name" value="PqqF-like_C_4"/>
</dbReference>
<keyword evidence="14" id="KW-1185">Reference proteome</keyword>
<dbReference type="EMBL" id="CAIX01000545">
    <property type="protein sequence ID" value="CCI50518.1"/>
    <property type="molecule type" value="Genomic_DNA"/>
</dbReference>
<protein>
    <recommendedName>
        <fullName evidence="15">Peptidase M16 N-terminal domain-containing protein</fullName>
    </recommendedName>
</protein>
<dbReference type="STRING" id="65357.A0A024GUX2"/>
<evidence type="ECO:0008006" key="15">
    <source>
        <dbReference type="Google" id="ProtNLM"/>
    </source>
</evidence>
<organism evidence="13 14">
    <name type="scientific">Albugo candida</name>
    <dbReference type="NCBI Taxonomy" id="65357"/>
    <lineage>
        <taxon>Eukaryota</taxon>
        <taxon>Sar</taxon>
        <taxon>Stramenopiles</taxon>
        <taxon>Oomycota</taxon>
        <taxon>Peronosporomycetes</taxon>
        <taxon>Albuginales</taxon>
        <taxon>Albuginaceae</taxon>
        <taxon>Albugo</taxon>
    </lineage>
</organism>
<evidence type="ECO:0000256" key="7">
    <source>
        <dbReference type="RuleBase" id="RU004447"/>
    </source>
</evidence>
<feature type="domain" description="Peptidase M16 C-terminal" evidence="10">
    <location>
        <begin position="229"/>
        <end position="415"/>
    </location>
</feature>
<evidence type="ECO:0000259" key="11">
    <source>
        <dbReference type="Pfam" id="PF16187"/>
    </source>
</evidence>
<feature type="domain" description="Peptidase M16 N-terminal" evidence="9">
    <location>
        <begin position="72"/>
        <end position="202"/>
    </location>
</feature>
<comment type="caution">
    <text evidence="13">The sequence shown here is derived from an EMBL/GenBank/DDBJ whole genome shotgun (WGS) entry which is preliminary data.</text>
</comment>
<proteinExistence type="inferred from homology"/>
<dbReference type="PANTHER" id="PTHR43690">
    <property type="entry name" value="NARDILYSIN"/>
    <property type="match status" value="1"/>
</dbReference>
<feature type="domain" description="Coenzyme PQQ synthesis protein F-like C-terminal lobe" evidence="12">
    <location>
        <begin position="817"/>
        <end position="916"/>
    </location>
</feature>
<evidence type="ECO:0000256" key="2">
    <source>
        <dbReference type="ARBA" id="ARBA00022670"/>
    </source>
</evidence>
<dbReference type="GO" id="GO:0005737">
    <property type="term" value="C:cytoplasm"/>
    <property type="evidence" value="ECO:0007669"/>
    <property type="project" value="UniProtKB-ARBA"/>
</dbReference>
<dbReference type="InParanoid" id="A0A024GUX2"/>
<dbReference type="GO" id="GO:0046872">
    <property type="term" value="F:metal ion binding"/>
    <property type="evidence" value="ECO:0007669"/>
    <property type="project" value="UniProtKB-KW"/>
</dbReference>
<evidence type="ECO:0000256" key="4">
    <source>
        <dbReference type="ARBA" id="ARBA00022801"/>
    </source>
</evidence>
<sequence length="1006" mass="115090">MTDMIKSSLDKKEYSLLTLRNSLEVLLISTEKLNPTSVETETESNDSDCGSSDTDDEHSHSSMRLSHDGQSTRTHRAAACLTVGVGSFADSAEILGQAHYLEHMLFMGSTKYPNENEFEAFLSSHGGYSNGSTDNEVTSYFFEIGSRYFKEALDMFANFFISPLFQEDTMERELAAVDSEFTQAKQSDRTRLQQMICATSNPRHPYHRFTWGNQKSLRDIPRVKQIDVRKQVIEMYNRYYSANIMKLVVCSDDSLAELEKWVTESFSAIPNKNVVSPASKSLGSPFDGVVDYHKQICTLLPVHSVHFLQIVWFISPTLGLYHQKPTEYIAHLLGHEGEGSILSYLKARGLITALHAGMDENDGYECGTYGTHFGINMRLTTEGVKQWKTLVQAVFEYLDIIQRSGLPEWIFQELQTLSEIAFSFQEELQEIDVCEELGLLMQGLFQVDRKDLLRYRVLQGSFDRDLVQGILSQLSSNRACFYLGTQDTEVIDETDPNLLTEDWFSIKYKISPIDAETLETWRHVAINQDLHLPDPNPFLPGNFSLIQDSTREPTPNIKQSSVGRFWHCLDTTFESPRAYFACFFTLPVIHSSVDAYIQSDIFVRCVRDALTECTYYATVAGCSYSLRRTVYGLELICGGFNDKQHVLVNKILEEIFSIDITLARFQMNKEETLREYSNCIVKPGRKARYIQTLALHHQSFAPKDMICAANRCTHEDLMAFANTRLWTERVLCTGLIHGNMSERAASDLIKVVDEKILSKSNVCASEFPVARVMKLPISTHGITIQTENEHENDTNSAVTVVYQVGEETLQHRVYAELLQQLMEEPLFDALRTKQGLGYEVSCSIRSLENVIYIELFVESSNYSATYISSCIDAFIVEFDTALQNLSEETFDAHLLALINKKVVPDHNLWERMDRFWYEVRSGRMQFDINTKIAKKLESCTKPEMIEWFQQWMIKSSRKMRIHVQSQIQNSGNDGERPARIVSVDELKELQANLEFYEHQRKLAEIR</sequence>
<evidence type="ECO:0000256" key="1">
    <source>
        <dbReference type="ARBA" id="ARBA00007261"/>
    </source>
</evidence>
<dbReference type="Pfam" id="PF00675">
    <property type="entry name" value="Peptidase_M16"/>
    <property type="match status" value="1"/>
</dbReference>
<accession>A0A024GUX2</accession>
<dbReference type="OrthoDB" id="952271at2759"/>
<reference evidence="13 14" key="1">
    <citation type="submission" date="2012-05" db="EMBL/GenBank/DDBJ databases">
        <title>Recombination and specialization in a pathogen metapopulation.</title>
        <authorList>
            <person name="Gardiner A."/>
            <person name="Kemen E."/>
            <person name="Schultz-Larsen T."/>
            <person name="MacLean D."/>
            <person name="Van Oosterhout C."/>
            <person name="Jones J.D.G."/>
        </authorList>
    </citation>
    <scope>NUCLEOTIDE SEQUENCE [LARGE SCALE GENOMIC DNA]</scope>
    <source>
        <strain evidence="13 14">Ac Nc2</strain>
    </source>
</reference>
<evidence type="ECO:0000256" key="8">
    <source>
        <dbReference type="SAM" id="MobiDB-lite"/>
    </source>
</evidence>
<evidence type="ECO:0000259" key="9">
    <source>
        <dbReference type="Pfam" id="PF00675"/>
    </source>
</evidence>
<evidence type="ECO:0000256" key="6">
    <source>
        <dbReference type="ARBA" id="ARBA00023049"/>
    </source>
</evidence>
<dbReference type="InterPro" id="IPR011765">
    <property type="entry name" value="Pept_M16_N"/>
</dbReference>
<dbReference type="Pfam" id="PF16187">
    <property type="entry name" value="Peptidase_M16_M"/>
    <property type="match status" value="1"/>
</dbReference>
<dbReference type="InterPro" id="IPR007863">
    <property type="entry name" value="Peptidase_M16_C"/>
</dbReference>
<keyword evidence="2" id="KW-0645">Protease</keyword>
<evidence type="ECO:0000256" key="3">
    <source>
        <dbReference type="ARBA" id="ARBA00022723"/>
    </source>
</evidence>
<dbReference type="PANTHER" id="PTHR43690:SF18">
    <property type="entry name" value="INSULIN-DEGRADING ENZYME-RELATED"/>
    <property type="match status" value="1"/>
</dbReference>
<gene>
    <name evidence="13" type="ORF">BN9_123590</name>
</gene>
<dbReference type="PROSITE" id="PS00143">
    <property type="entry name" value="INSULINASE"/>
    <property type="match status" value="1"/>
</dbReference>
<evidence type="ECO:0000259" key="12">
    <source>
        <dbReference type="Pfam" id="PF22456"/>
    </source>
</evidence>
<feature type="domain" description="Peptidase M16 middle/third" evidence="11">
    <location>
        <begin position="422"/>
        <end position="706"/>
    </location>
</feature>
<dbReference type="Pfam" id="PF05193">
    <property type="entry name" value="Peptidase_M16_C"/>
    <property type="match status" value="1"/>
</dbReference>
<dbReference type="Pfam" id="PF22456">
    <property type="entry name" value="PqqF-like_C_4"/>
    <property type="match status" value="1"/>
</dbReference>
<dbReference type="InterPro" id="IPR050626">
    <property type="entry name" value="Peptidase_M16"/>
</dbReference>
<dbReference type="FunFam" id="3.30.830.10:FF:000005">
    <property type="entry name" value="nardilysin isoform X1"/>
    <property type="match status" value="1"/>
</dbReference>
<dbReference type="InterPro" id="IPR011249">
    <property type="entry name" value="Metalloenz_LuxS/M16"/>
</dbReference>
<dbReference type="SUPFAM" id="SSF63411">
    <property type="entry name" value="LuxS/MPP-like metallohydrolase"/>
    <property type="match status" value="4"/>
</dbReference>
<comment type="similarity">
    <text evidence="1 7">Belongs to the peptidase M16 family.</text>
</comment>
<keyword evidence="5" id="KW-0862">Zinc</keyword>
<dbReference type="InterPro" id="IPR001431">
    <property type="entry name" value="Pept_M16_Zn_BS"/>
</dbReference>
<keyword evidence="3" id="KW-0479">Metal-binding</keyword>
<feature type="region of interest" description="Disordered" evidence="8">
    <location>
        <begin position="35"/>
        <end position="71"/>
    </location>
</feature>
<dbReference type="AlphaFoldDB" id="A0A024GUX2"/>
<dbReference type="Proteomes" id="UP000053237">
    <property type="component" value="Unassembled WGS sequence"/>
</dbReference>
<dbReference type="Gene3D" id="3.30.830.10">
    <property type="entry name" value="Metalloenzyme, LuxS/M16 peptidase-like"/>
    <property type="match status" value="4"/>
</dbReference>
<dbReference type="InterPro" id="IPR032632">
    <property type="entry name" value="Peptidase_M16_M"/>
</dbReference>
<evidence type="ECO:0000259" key="10">
    <source>
        <dbReference type="Pfam" id="PF05193"/>
    </source>
</evidence>
<keyword evidence="4" id="KW-0378">Hydrolase</keyword>
<evidence type="ECO:0000313" key="14">
    <source>
        <dbReference type="Proteomes" id="UP000053237"/>
    </source>
</evidence>
<name>A0A024GUX2_9STRA</name>
<dbReference type="MEROPS" id="M16.005"/>
<dbReference type="GO" id="GO:0006508">
    <property type="term" value="P:proteolysis"/>
    <property type="evidence" value="ECO:0007669"/>
    <property type="project" value="UniProtKB-KW"/>
</dbReference>
<keyword evidence="6" id="KW-0482">Metalloprotease</keyword>
<evidence type="ECO:0000256" key="5">
    <source>
        <dbReference type="ARBA" id="ARBA00022833"/>
    </source>
</evidence>
<evidence type="ECO:0000313" key="13">
    <source>
        <dbReference type="EMBL" id="CCI50518.1"/>
    </source>
</evidence>
<dbReference type="GO" id="GO:0004222">
    <property type="term" value="F:metalloendopeptidase activity"/>
    <property type="evidence" value="ECO:0007669"/>
    <property type="project" value="InterPro"/>
</dbReference>